<dbReference type="EMBL" id="CZPZ01000003">
    <property type="protein sequence ID" value="CUS32898.1"/>
    <property type="molecule type" value="Genomic_DNA"/>
</dbReference>
<accession>A0A0S4LCM2</accession>
<dbReference type="STRING" id="1742973.COMA2_110148"/>
<reference evidence="2" key="1">
    <citation type="submission" date="2015-10" db="EMBL/GenBank/DDBJ databases">
        <authorList>
            <person name="Luecker S."/>
            <person name="Luecker S."/>
        </authorList>
    </citation>
    <scope>NUCLEOTIDE SEQUENCE [LARGE SCALE GENOMIC DNA]</scope>
</reference>
<gene>
    <name evidence="1" type="ORF">COMA2_110148</name>
</gene>
<organism evidence="1 2">
    <name type="scientific">Candidatus Nitrospira nitrificans</name>
    <dbReference type="NCBI Taxonomy" id="1742973"/>
    <lineage>
        <taxon>Bacteria</taxon>
        <taxon>Pseudomonadati</taxon>
        <taxon>Nitrospirota</taxon>
        <taxon>Nitrospiria</taxon>
        <taxon>Nitrospirales</taxon>
        <taxon>Nitrospiraceae</taxon>
        <taxon>Nitrospira</taxon>
    </lineage>
</organism>
<proteinExistence type="predicted"/>
<keyword evidence="2" id="KW-1185">Reference proteome</keyword>
<protein>
    <submittedName>
        <fullName evidence="1">Uncharacterized protein</fullName>
    </submittedName>
</protein>
<dbReference type="Proteomes" id="UP000198736">
    <property type="component" value="Unassembled WGS sequence"/>
</dbReference>
<dbReference type="AlphaFoldDB" id="A0A0S4LCM2"/>
<sequence>MAAFGKGSIAFPIFRKTDVILNGCFCIGMIRWGRIKPTLCKLSQAEVQPKLTCTGSQKRPAADEELCENTGGKGYLRTSRFFKKAEIYYPGPRHPDLHLWRKGQ</sequence>
<name>A0A0S4LCM2_9BACT</name>
<evidence type="ECO:0000313" key="1">
    <source>
        <dbReference type="EMBL" id="CUS32898.1"/>
    </source>
</evidence>
<evidence type="ECO:0000313" key="2">
    <source>
        <dbReference type="Proteomes" id="UP000198736"/>
    </source>
</evidence>